<gene>
    <name evidence="1" type="ORF">K488DRAFT_67061</name>
</gene>
<evidence type="ECO:0000313" key="1">
    <source>
        <dbReference type="EMBL" id="KAI0037157.1"/>
    </source>
</evidence>
<sequence>MASIIALAAAHTCRPVCRRQIWSSLPARRALHASPVGTSRSAYKKKTKKGAQIESLFGEDDLGESDFFAEEEAKPSASASMSTSPTHPSTDLTSASAKRTEPITTKNVNREHTKATFSELCDFVKHHITHKPSALEPQQIRNSAWYYLFEAATSEDDLRHAAGMFADWVGMGRKFRDEQVHAFVLRCHKLGCPNLAVEVFSNRPYYRFDIPDIIVARELLHSVMKKENLFELSVFISSLYTLYKLPPLINDFISCAMLLAQSLRVDTSTSRELAEVLMPAFRKHVETAPPLVIPRNHILRRQGETRQLSWLRIACGTIDNILSKRGEDQSWLRQWRIASGHMPCRSWKNATGNVRQKGLTELDAQVAAKKFMDKREEFAQIQTGHRFLRLAPRAQVGTQSDVRTNRKTKPKTSKTLPFPFVDTFGSLAVGPMAIGTFLASMDQTIVMASYVSIGNELKELQSTSWVSTAYMLSLASFQPLYGKLSDIFGRKPCLLLAYAIFASGCLACGFARSIPELIAARVLAGVGGGYINIVWATGSAFGGPAGGVLAGSIGWRWSFLLQVPLTIVAFTAVAFMLHVPQPAPAPWSEKARRVDFAGSVCLVCTLTALLTALDRGGNIGWDSISTSLALIICTASAITFVIVETWVAREPVAPVRILTNPTLVSPYVCSLASLGCSVCTVFYVSLYVQAVQGRSATRAGTSLLPSIVASVIGSLVGGNIIQRWGKLRRLTIVMYGVMVCGSMLIFLSAGVIGHSYVGLELGLAMMSVGNGCGLTTTLVSLIAQAGPADQAVATAVSYLFRSLGSVLCLSVGSTVFQSTLRSTLLRTLHRVDVDEIASRVREALSYISQLDPQTRSVVHAAYEHALQMTFAFCVLLSATALLSSLYLKEKPLASE</sequence>
<reference evidence="1" key="2">
    <citation type="journal article" date="2022" name="New Phytol.">
        <title>Evolutionary transition to the ectomycorrhizal habit in the genomes of a hyperdiverse lineage of mushroom-forming fungi.</title>
        <authorList>
            <person name="Looney B."/>
            <person name="Miyauchi S."/>
            <person name="Morin E."/>
            <person name="Drula E."/>
            <person name="Courty P.E."/>
            <person name="Kohler A."/>
            <person name="Kuo A."/>
            <person name="LaButti K."/>
            <person name="Pangilinan J."/>
            <person name="Lipzen A."/>
            <person name="Riley R."/>
            <person name="Andreopoulos W."/>
            <person name="He G."/>
            <person name="Johnson J."/>
            <person name="Nolan M."/>
            <person name="Tritt A."/>
            <person name="Barry K.W."/>
            <person name="Grigoriev I.V."/>
            <person name="Nagy L.G."/>
            <person name="Hibbett D."/>
            <person name="Henrissat B."/>
            <person name="Matheny P.B."/>
            <person name="Labbe J."/>
            <person name="Martin F.M."/>
        </authorList>
    </citation>
    <scope>NUCLEOTIDE SEQUENCE</scope>
    <source>
        <strain evidence="1">EC-137</strain>
    </source>
</reference>
<evidence type="ECO:0000313" key="2">
    <source>
        <dbReference type="Proteomes" id="UP000814128"/>
    </source>
</evidence>
<keyword evidence="2" id="KW-1185">Reference proteome</keyword>
<name>A0ACB8QZS8_9AGAM</name>
<proteinExistence type="predicted"/>
<comment type="caution">
    <text evidence="1">The sequence shown here is derived from an EMBL/GenBank/DDBJ whole genome shotgun (WGS) entry which is preliminary data.</text>
</comment>
<dbReference type="EMBL" id="MU273465">
    <property type="protein sequence ID" value="KAI0037157.1"/>
    <property type="molecule type" value="Genomic_DNA"/>
</dbReference>
<organism evidence="1 2">
    <name type="scientific">Vararia minispora EC-137</name>
    <dbReference type="NCBI Taxonomy" id="1314806"/>
    <lineage>
        <taxon>Eukaryota</taxon>
        <taxon>Fungi</taxon>
        <taxon>Dikarya</taxon>
        <taxon>Basidiomycota</taxon>
        <taxon>Agaricomycotina</taxon>
        <taxon>Agaricomycetes</taxon>
        <taxon>Russulales</taxon>
        <taxon>Lachnocladiaceae</taxon>
        <taxon>Vararia</taxon>
    </lineage>
</organism>
<protein>
    <submittedName>
        <fullName evidence="1">Major facilitator superfamily domain-containing protein</fullName>
    </submittedName>
</protein>
<reference evidence="1" key="1">
    <citation type="submission" date="2021-02" db="EMBL/GenBank/DDBJ databases">
        <authorList>
            <consortium name="DOE Joint Genome Institute"/>
            <person name="Ahrendt S."/>
            <person name="Looney B.P."/>
            <person name="Miyauchi S."/>
            <person name="Morin E."/>
            <person name="Drula E."/>
            <person name="Courty P.E."/>
            <person name="Chicoki N."/>
            <person name="Fauchery L."/>
            <person name="Kohler A."/>
            <person name="Kuo A."/>
            <person name="Labutti K."/>
            <person name="Pangilinan J."/>
            <person name="Lipzen A."/>
            <person name="Riley R."/>
            <person name="Andreopoulos W."/>
            <person name="He G."/>
            <person name="Johnson J."/>
            <person name="Barry K.W."/>
            <person name="Grigoriev I.V."/>
            <person name="Nagy L."/>
            <person name="Hibbett D."/>
            <person name="Henrissat B."/>
            <person name="Matheny P.B."/>
            <person name="Labbe J."/>
            <person name="Martin F."/>
        </authorList>
    </citation>
    <scope>NUCLEOTIDE SEQUENCE</scope>
    <source>
        <strain evidence="1">EC-137</strain>
    </source>
</reference>
<dbReference type="Proteomes" id="UP000814128">
    <property type="component" value="Unassembled WGS sequence"/>
</dbReference>
<accession>A0ACB8QZS8</accession>